<gene>
    <name evidence="2" type="ORF">GH714_005182</name>
</gene>
<sequence length="138" mass="15821">MTKISSANDEVANYEWAKGIKINALGFTLVNLSKLVHIGVHVNDEPFVFASQVQQVFYIKDVIKPYWHVIIETKPRDFYEMGDELTFDYDNALSSNIDGVIKECDEDINGANWIWNDIEGVAINEQEEEKNDGDFDEE</sequence>
<proteinExistence type="predicted"/>
<name>A0A6A6LEN0_HEVBR</name>
<keyword evidence="3" id="KW-1185">Reference proteome</keyword>
<feature type="domain" description="DUF4216" evidence="1">
    <location>
        <begin position="17"/>
        <end position="70"/>
    </location>
</feature>
<evidence type="ECO:0000259" key="1">
    <source>
        <dbReference type="Pfam" id="PF13952"/>
    </source>
</evidence>
<dbReference type="EMBL" id="JAAGAX010000010">
    <property type="protein sequence ID" value="KAF2299871.1"/>
    <property type="molecule type" value="Genomic_DNA"/>
</dbReference>
<evidence type="ECO:0000313" key="2">
    <source>
        <dbReference type="EMBL" id="KAF2299871.1"/>
    </source>
</evidence>
<reference evidence="2 3" key="1">
    <citation type="journal article" date="2020" name="Mol. Plant">
        <title>The Chromosome-Based Rubber Tree Genome Provides New Insights into Spurge Genome Evolution and Rubber Biosynthesis.</title>
        <authorList>
            <person name="Liu J."/>
            <person name="Shi C."/>
            <person name="Shi C.C."/>
            <person name="Li W."/>
            <person name="Zhang Q.J."/>
            <person name="Zhang Y."/>
            <person name="Li K."/>
            <person name="Lu H.F."/>
            <person name="Shi C."/>
            <person name="Zhu S.T."/>
            <person name="Xiao Z.Y."/>
            <person name="Nan H."/>
            <person name="Yue Y."/>
            <person name="Zhu X.G."/>
            <person name="Wu Y."/>
            <person name="Hong X.N."/>
            <person name="Fan G.Y."/>
            <person name="Tong Y."/>
            <person name="Zhang D."/>
            <person name="Mao C.L."/>
            <person name="Liu Y.L."/>
            <person name="Hao S.J."/>
            <person name="Liu W.Q."/>
            <person name="Lv M.Q."/>
            <person name="Zhang H.B."/>
            <person name="Liu Y."/>
            <person name="Hu-Tang G.R."/>
            <person name="Wang J.P."/>
            <person name="Wang J.H."/>
            <person name="Sun Y.H."/>
            <person name="Ni S.B."/>
            <person name="Chen W.B."/>
            <person name="Zhang X.C."/>
            <person name="Jiao Y.N."/>
            <person name="Eichler E.E."/>
            <person name="Li G.H."/>
            <person name="Liu X."/>
            <person name="Gao L.Z."/>
        </authorList>
    </citation>
    <scope>NUCLEOTIDE SEQUENCE [LARGE SCALE GENOMIC DNA]</scope>
    <source>
        <strain evidence="3">cv. GT1</strain>
        <tissue evidence="2">Leaf</tissue>
    </source>
</reference>
<dbReference type="PANTHER" id="PTHR48258:SF15">
    <property type="entry name" value="OS02G0543900 PROTEIN"/>
    <property type="match status" value="1"/>
</dbReference>
<comment type="caution">
    <text evidence="2">The sequence shown here is derived from an EMBL/GenBank/DDBJ whole genome shotgun (WGS) entry which is preliminary data.</text>
</comment>
<organism evidence="2 3">
    <name type="scientific">Hevea brasiliensis</name>
    <name type="common">Para rubber tree</name>
    <name type="synonym">Siphonia brasiliensis</name>
    <dbReference type="NCBI Taxonomy" id="3981"/>
    <lineage>
        <taxon>Eukaryota</taxon>
        <taxon>Viridiplantae</taxon>
        <taxon>Streptophyta</taxon>
        <taxon>Embryophyta</taxon>
        <taxon>Tracheophyta</taxon>
        <taxon>Spermatophyta</taxon>
        <taxon>Magnoliopsida</taxon>
        <taxon>eudicotyledons</taxon>
        <taxon>Gunneridae</taxon>
        <taxon>Pentapetalae</taxon>
        <taxon>rosids</taxon>
        <taxon>fabids</taxon>
        <taxon>Malpighiales</taxon>
        <taxon>Euphorbiaceae</taxon>
        <taxon>Crotonoideae</taxon>
        <taxon>Micrandreae</taxon>
        <taxon>Hevea</taxon>
    </lineage>
</organism>
<dbReference type="AlphaFoldDB" id="A0A6A6LEN0"/>
<evidence type="ECO:0000313" key="3">
    <source>
        <dbReference type="Proteomes" id="UP000467840"/>
    </source>
</evidence>
<dbReference type="Proteomes" id="UP000467840">
    <property type="component" value="Chromosome 4"/>
</dbReference>
<protein>
    <recommendedName>
        <fullName evidence="1">DUF4216 domain-containing protein</fullName>
    </recommendedName>
</protein>
<accession>A0A6A6LEN0</accession>
<dbReference type="InterPro" id="IPR025312">
    <property type="entry name" value="DUF4216"/>
</dbReference>
<dbReference type="Pfam" id="PF13952">
    <property type="entry name" value="DUF4216"/>
    <property type="match status" value="1"/>
</dbReference>
<dbReference type="PANTHER" id="PTHR48258">
    <property type="entry name" value="DUF4218 DOMAIN-CONTAINING PROTEIN-RELATED"/>
    <property type="match status" value="1"/>
</dbReference>